<reference evidence="2" key="1">
    <citation type="submission" date="2020-02" db="EMBL/GenBank/DDBJ databases">
        <authorList>
            <person name="Meier V. D."/>
        </authorList>
    </citation>
    <scope>NUCLEOTIDE SEQUENCE</scope>
    <source>
        <strain evidence="2">AVDCRST_MAG42</strain>
    </source>
</reference>
<sequence length="300" mass="33516">MVHILDTRQLGRPGIIAATAVETADGIALFDTGPESTFQNIVGELRKIGAAPEDVRHVFLSHIHFDHAGSAWRFAEAGATIYVHSRGARHLIDPAKLVESATRIFGDDMPKLWGRVAPVPEERVRVLQDGEVVRVGATDVRAIETPGHASHHHVYHWDENVFGGDVAGVRIGSGPPIPPFVPPELHVESWLESIDKIRALHPARLYLPHFGVVDRDIPAHLDQLEERVRRWSAWFRDRMRAGEDEPQLIQPFAEYEAADLLAGGATREIVRDYETADPSFMAVTAALRYWRKYHAQDVAL</sequence>
<keyword evidence="2" id="KW-0378">Hydrolase</keyword>
<dbReference type="EMBL" id="CADCTA010000089">
    <property type="protein sequence ID" value="CAA9257530.1"/>
    <property type="molecule type" value="Genomic_DNA"/>
</dbReference>
<dbReference type="InterPro" id="IPR037482">
    <property type="entry name" value="ST1585_MBL-fold"/>
</dbReference>
<dbReference type="AlphaFoldDB" id="A0A6J4IN33"/>
<dbReference type="PANTHER" id="PTHR42951">
    <property type="entry name" value="METALLO-BETA-LACTAMASE DOMAIN-CONTAINING"/>
    <property type="match status" value="1"/>
</dbReference>
<dbReference type="CDD" id="cd07726">
    <property type="entry name" value="ST1585-like_MBL-fold"/>
    <property type="match status" value="1"/>
</dbReference>
<gene>
    <name evidence="2" type="ORF">AVDCRST_MAG42-2551</name>
</gene>
<proteinExistence type="predicted"/>
<dbReference type="GO" id="GO:0016787">
    <property type="term" value="F:hydrolase activity"/>
    <property type="evidence" value="ECO:0007669"/>
    <property type="project" value="UniProtKB-KW"/>
</dbReference>
<dbReference type="PANTHER" id="PTHR42951:SF22">
    <property type="entry name" value="METALLO BETA-LACTAMASE SUPERFAMILY LIPOPROTEIN"/>
    <property type="match status" value="1"/>
</dbReference>
<name>A0A6J4IN33_9BACT</name>
<dbReference type="SMART" id="SM00849">
    <property type="entry name" value="Lactamase_B"/>
    <property type="match status" value="1"/>
</dbReference>
<dbReference type="Pfam" id="PF00753">
    <property type="entry name" value="Lactamase_B"/>
    <property type="match status" value="1"/>
</dbReference>
<evidence type="ECO:0000259" key="1">
    <source>
        <dbReference type="SMART" id="SM00849"/>
    </source>
</evidence>
<dbReference type="Gene3D" id="3.60.15.10">
    <property type="entry name" value="Ribonuclease Z/Hydroxyacylglutathione hydrolase-like"/>
    <property type="match status" value="1"/>
</dbReference>
<dbReference type="SUPFAM" id="SSF56281">
    <property type="entry name" value="Metallo-hydrolase/oxidoreductase"/>
    <property type="match status" value="1"/>
</dbReference>
<protein>
    <submittedName>
        <fullName evidence="2">MBL-fold metallo-hydrolase superfamily</fullName>
    </submittedName>
</protein>
<dbReference type="InterPro" id="IPR036866">
    <property type="entry name" value="RibonucZ/Hydroxyglut_hydro"/>
</dbReference>
<dbReference type="InterPro" id="IPR001279">
    <property type="entry name" value="Metallo-B-lactamas"/>
</dbReference>
<organism evidence="2">
    <name type="scientific">uncultured Chthoniobacterales bacterium</name>
    <dbReference type="NCBI Taxonomy" id="1836801"/>
    <lineage>
        <taxon>Bacteria</taxon>
        <taxon>Pseudomonadati</taxon>
        <taxon>Verrucomicrobiota</taxon>
        <taxon>Spartobacteria</taxon>
        <taxon>Chthoniobacterales</taxon>
        <taxon>environmental samples</taxon>
    </lineage>
</organism>
<feature type="domain" description="Metallo-beta-lactamase" evidence="1">
    <location>
        <begin position="15"/>
        <end position="209"/>
    </location>
</feature>
<dbReference type="InterPro" id="IPR050855">
    <property type="entry name" value="NDM-1-like"/>
</dbReference>
<accession>A0A6J4IN33</accession>
<evidence type="ECO:0000313" key="2">
    <source>
        <dbReference type="EMBL" id="CAA9257530.1"/>
    </source>
</evidence>